<dbReference type="AlphaFoldDB" id="A0AAE3SW79"/>
<sequence>MAEIILLADRRGHAPPPSGEAVPRKAQILFFTGVRYERLDDTPADNSPVSKKGRPRRAAKR</sequence>
<feature type="region of interest" description="Disordered" evidence="1">
    <location>
        <begin position="39"/>
        <end position="61"/>
    </location>
</feature>
<evidence type="ECO:0000313" key="3">
    <source>
        <dbReference type="Proteomes" id="UP001208771"/>
    </source>
</evidence>
<dbReference type="RefSeq" id="WP_306412273.1">
    <property type="nucleotide sequence ID" value="NZ_JANFPI010000005.1"/>
</dbReference>
<proteinExistence type="predicted"/>
<name>A0AAE3SW79_9HYPH</name>
<reference evidence="2" key="1">
    <citation type="submission" date="2022-07" db="EMBL/GenBank/DDBJ databases">
        <title>Ectorhizobium quercum gen.nov., sp. nov.</title>
        <authorList>
            <person name="Ma T."/>
            <person name="Li Y."/>
        </authorList>
    </citation>
    <scope>NUCLEOTIDE SEQUENCE</scope>
    <source>
        <strain evidence="2">BDR2-2</strain>
    </source>
</reference>
<evidence type="ECO:0000313" key="2">
    <source>
        <dbReference type="EMBL" id="MCX8998483.1"/>
    </source>
</evidence>
<organism evidence="2 3">
    <name type="scientific">Ectorhizobium quercum</name>
    <dbReference type="NCBI Taxonomy" id="2965071"/>
    <lineage>
        <taxon>Bacteria</taxon>
        <taxon>Pseudomonadati</taxon>
        <taxon>Pseudomonadota</taxon>
        <taxon>Alphaproteobacteria</taxon>
        <taxon>Hyphomicrobiales</taxon>
        <taxon>Rhizobiaceae</taxon>
        <taxon>Ectorhizobium</taxon>
    </lineage>
</organism>
<keyword evidence="3" id="KW-1185">Reference proteome</keyword>
<comment type="caution">
    <text evidence="2">The sequence shown here is derived from an EMBL/GenBank/DDBJ whole genome shotgun (WGS) entry which is preliminary data.</text>
</comment>
<accession>A0AAE3SW79</accession>
<gene>
    <name evidence="2" type="ORF">NOF55_15315</name>
</gene>
<feature type="compositionally biased region" description="Basic residues" evidence="1">
    <location>
        <begin position="51"/>
        <end position="61"/>
    </location>
</feature>
<dbReference type="EMBL" id="JANFPI010000005">
    <property type="protein sequence ID" value="MCX8998483.1"/>
    <property type="molecule type" value="Genomic_DNA"/>
</dbReference>
<protein>
    <submittedName>
        <fullName evidence="2">Uncharacterized protein</fullName>
    </submittedName>
</protein>
<evidence type="ECO:0000256" key="1">
    <source>
        <dbReference type="SAM" id="MobiDB-lite"/>
    </source>
</evidence>
<dbReference type="Proteomes" id="UP001208771">
    <property type="component" value="Unassembled WGS sequence"/>
</dbReference>
<feature type="region of interest" description="Disordered" evidence="1">
    <location>
        <begin position="1"/>
        <end position="23"/>
    </location>
</feature>